<evidence type="ECO:0000256" key="1">
    <source>
        <dbReference type="ARBA" id="ARBA00004651"/>
    </source>
</evidence>
<comment type="caution">
    <text evidence="11">The sequence shown here is derived from an EMBL/GenBank/DDBJ whole genome shotgun (WGS) entry which is preliminary data.</text>
</comment>
<feature type="domain" description="ABC transmembrane type-1" evidence="10">
    <location>
        <begin position="738"/>
        <end position="878"/>
    </location>
</feature>
<dbReference type="InterPro" id="IPR027417">
    <property type="entry name" value="P-loop_NTPase"/>
</dbReference>
<feature type="domain" description="ABC transporter" evidence="9">
    <location>
        <begin position="937"/>
        <end position="1159"/>
    </location>
</feature>
<keyword evidence="3" id="KW-0547">Nucleotide-binding</keyword>
<proteinExistence type="predicted"/>
<sequence>MRLLTDLWATSPGRTALVGVLVLVGAGGRAGAAALAGPVLVDRSVAAFSALVVCLVGAVLAALVGRLVLAGLSADWAADVRRRACRVAFAQELTRLEHTPVGELLDRIDHDMHDTAALVRNQGLHILTSILTAVLAVVTALVVWWPAGVALAALSVLLVVVLRPVALRIGPLREREEAAWSDLAAVMEEGVHGQDDVRTTLAQPYVTRLYAQRASQVLARGKEVWRLSAVLVGGALGMVAVALALLVVSGAALVGADRLTAAALTSVWVLALGFAGTVSTVSHNVAELQNALGAWTRVRLLLDSPQEPTGGHAPRDGDIEVRGLTFRYPDDPDGPPALRDVHLAFRRGRSYAVVGRTGAGKSTLSSVLTRAVPVPRGAVFLRDAEGETDLVDVDLQRLRRVVAVVPQRTEILAGTLAENVALFDPDLLPRVPEVLRELGLDAWVAELPDGLDTRLGDGGHALSAGQAQLVAFARILVRDPRVVVLDEATARMDPVTEARVRAATDRLLADRIGIVVAHRLSSVSRCDEVVVLADGRVVEAGPLADSRRFAELLATAGGARDLDLDADAALGLDPTPAPTVSTSSPPTVTPPGPARGPAAQRTPRARPWREIARLCVNDPRLGLVAIAAFSLVVVFGFDGSVLAWLWTDLVDGTGSLVWPAVGIVTALLLPVPASLVAFRRFPEWWVTQMLRLGLRLLRGQTGPRRVSRHQPAEVVAQTGDTERVVVIADNLYDQALGLGLVVVMTVVSGSVVPGLFFLGTMVVSGLVALAFGSGLHRLAGEAIATRAAFASSLASSLAAARTVKLSGATPAVLAHLARLDDVRSATLAREVRLTVWASAAPPVLSGLLPVVAWSLYLRGELSSTATFVAVTTLGAAQWFGYTTASIASRYPSARVWLRRATEMAGVDTLSRPVPGVDLARGTAPAPEPPPRVPLQRLELRGFTSLHDDGVPGARDVDLVVDRGELVLLVGPVGSGKSSLLRALAGILRHDGTLRWNGETVADPASFLRPQQVGYVSQLPRVLSGTIAENVHLGHAVEVEGALSTAQLDRDVASAGGLATVIGHKGVRLSGGQLQRLALARALAPRTELLVADDVSSALDVETELDLWQALRERGTTVVGSTSKRAALERADRVVVMVGGVVVAQGPWSRLQGDWGRLAG</sequence>
<feature type="transmembrane region" description="Helical" evidence="8">
    <location>
        <begin position="259"/>
        <end position="281"/>
    </location>
</feature>
<keyword evidence="6 8" id="KW-0472">Membrane</keyword>
<evidence type="ECO:0000259" key="10">
    <source>
        <dbReference type="PROSITE" id="PS50929"/>
    </source>
</evidence>
<feature type="domain" description="ABC transmembrane type-1" evidence="10">
    <location>
        <begin position="1"/>
        <end position="290"/>
    </location>
</feature>
<evidence type="ECO:0000256" key="2">
    <source>
        <dbReference type="ARBA" id="ARBA00022692"/>
    </source>
</evidence>
<protein>
    <submittedName>
        <fullName evidence="11">ATP-binding cassette domain-containing protein</fullName>
    </submittedName>
</protein>
<dbReference type="Gene3D" id="3.40.50.300">
    <property type="entry name" value="P-loop containing nucleotide triphosphate hydrolases"/>
    <property type="match status" value="2"/>
</dbReference>
<evidence type="ECO:0000259" key="9">
    <source>
        <dbReference type="PROSITE" id="PS50893"/>
    </source>
</evidence>
<dbReference type="SUPFAM" id="SSF90123">
    <property type="entry name" value="ABC transporter transmembrane region"/>
    <property type="match status" value="2"/>
</dbReference>
<dbReference type="InterPro" id="IPR003593">
    <property type="entry name" value="AAA+_ATPase"/>
</dbReference>
<feature type="transmembrane region" description="Helical" evidence="8">
    <location>
        <begin position="149"/>
        <end position="166"/>
    </location>
</feature>
<keyword evidence="4 11" id="KW-0067">ATP-binding</keyword>
<keyword evidence="2 8" id="KW-0812">Transmembrane</keyword>
<dbReference type="SMART" id="SM00382">
    <property type="entry name" value="AAA"/>
    <property type="match status" value="2"/>
</dbReference>
<evidence type="ECO:0000256" key="6">
    <source>
        <dbReference type="ARBA" id="ARBA00023136"/>
    </source>
</evidence>
<feature type="transmembrane region" description="Helical" evidence="8">
    <location>
        <begin position="621"/>
        <end position="645"/>
    </location>
</feature>
<name>A0ABW0GUA4_9MICO</name>
<evidence type="ECO:0000256" key="8">
    <source>
        <dbReference type="SAM" id="Phobius"/>
    </source>
</evidence>
<feature type="transmembrane region" description="Helical" evidence="8">
    <location>
        <begin position="46"/>
        <end position="72"/>
    </location>
</feature>
<dbReference type="Proteomes" id="UP001596122">
    <property type="component" value="Unassembled WGS sequence"/>
</dbReference>
<keyword evidence="12" id="KW-1185">Reference proteome</keyword>
<evidence type="ECO:0000256" key="4">
    <source>
        <dbReference type="ARBA" id="ARBA00022840"/>
    </source>
</evidence>
<dbReference type="Pfam" id="PF00005">
    <property type="entry name" value="ABC_tran"/>
    <property type="match status" value="2"/>
</dbReference>
<feature type="region of interest" description="Disordered" evidence="7">
    <location>
        <begin position="573"/>
        <end position="602"/>
    </location>
</feature>
<reference evidence="12" key="1">
    <citation type="journal article" date="2019" name="Int. J. Syst. Evol. Microbiol.">
        <title>The Global Catalogue of Microorganisms (GCM) 10K type strain sequencing project: providing services to taxonomists for standard genome sequencing and annotation.</title>
        <authorList>
            <consortium name="The Broad Institute Genomics Platform"/>
            <consortium name="The Broad Institute Genome Sequencing Center for Infectious Disease"/>
            <person name="Wu L."/>
            <person name="Ma J."/>
        </authorList>
    </citation>
    <scope>NUCLEOTIDE SEQUENCE [LARGE SCALE GENOMIC DNA]</scope>
    <source>
        <strain evidence="12">CCUG 43114</strain>
    </source>
</reference>
<dbReference type="EMBL" id="JBHSLD010000011">
    <property type="protein sequence ID" value="MFC5381756.1"/>
    <property type="molecule type" value="Genomic_DNA"/>
</dbReference>
<gene>
    <name evidence="11" type="ORF">ACFPJ6_13265</name>
</gene>
<dbReference type="PROSITE" id="PS00211">
    <property type="entry name" value="ABC_TRANSPORTER_1"/>
    <property type="match status" value="2"/>
</dbReference>
<dbReference type="PANTHER" id="PTHR24221">
    <property type="entry name" value="ATP-BINDING CASSETTE SUB-FAMILY B"/>
    <property type="match status" value="1"/>
</dbReference>
<dbReference type="PROSITE" id="PS50893">
    <property type="entry name" value="ABC_TRANSPORTER_2"/>
    <property type="match status" value="2"/>
</dbReference>
<dbReference type="Pfam" id="PF00664">
    <property type="entry name" value="ABC_membrane"/>
    <property type="match status" value="1"/>
</dbReference>
<dbReference type="PROSITE" id="PS50929">
    <property type="entry name" value="ABC_TM1F"/>
    <property type="match status" value="2"/>
</dbReference>
<dbReference type="RefSeq" id="WP_340271524.1">
    <property type="nucleotide sequence ID" value="NZ_JBBEOG010000012.1"/>
</dbReference>
<feature type="domain" description="ABC transporter" evidence="9">
    <location>
        <begin position="319"/>
        <end position="559"/>
    </location>
</feature>
<evidence type="ECO:0000256" key="3">
    <source>
        <dbReference type="ARBA" id="ARBA00022741"/>
    </source>
</evidence>
<evidence type="ECO:0000256" key="5">
    <source>
        <dbReference type="ARBA" id="ARBA00022989"/>
    </source>
</evidence>
<dbReference type="SUPFAM" id="SSF52540">
    <property type="entry name" value="P-loop containing nucleoside triphosphate hydrolases"/>
    <property type="match status" value="2"/>
</dbReference>
<evidence type="ECO:0000256" key="7">
    <source>
        <dbReference type="SAM" id="MobiDB-lite"/>
    </source>
</evidence>
<keyword evidence="5 8" id="KW-1133">Transmembrane helix</keyword>
<feature type="transmembrane region" description="Helical" evidence="8">
    <location>
        <begin position="657"/>
        <end position="678"/>
    </location>
</feature>
<dbReference type="InterPro" id="IPR003439">
    <property type="entry name" value="ABC_transporter-like_ATP-bd"/>
</dbReference>
<dbReference type="InterPro" id="IPR011527">
    <property type="entry name" value="ABC1_TM_dom"/>
</dbReference>
<dbReference type="InterPro" id="IPR017871">
    <property type="entry name" value="ABC_transporter-like_CS"/>
</dbReference>
<feature type="transmembrane region" description="Helical" evidence="8">
    <location>
        <begin position="124"/>
        <end position="143"/>
    </location>
</feature>
<comment type="subcellular location">
    <subcellularLocation>
        <location evidence="1">Cell membrane</location>
        <topology evidence="1">Multi-pass membrane protein</topology>
    </subcellularLocation>
</comment>
<feature type="transmembrane region" description="Helical" evidence="8">
    <location>
        <begin position="229"/>
        <end position="253"/>
    </location>
</feature>
<dbReference type="InterPro" id="IPR039421">
    <property type="entry name" value="Type_1_exporter"/>
</dbReference>
<evidence type="ECO:0000313" key="12">
    <source>
        <dbReference type="Proteomes" id="UP001596122"/>
    </source>
</evidence>
<evidence type="ECO:0000313" key="11">
    <source>
        <dbReference type="EMBL" id="MFC5381756.1"/>
    </source>
</evidence>
<dbReference type="PANTHER" id="PTHR24221:SF654">
    <property type="entry name" value="ATP-BINDING CASSETTE SUB-FAMILY B MEMBER 6"/>
    <property type="match status" value="1"/>
</dbReference>
<feature type="compositionally biased region" description="Low complexity" evidence="7">
    <location>
        <begin position="573"/>
        <end position="586"/>
    </location>
</feature>
<dbReference type="InterPro" id="IPR036640">
    <property type="entry name" value="ABC1_TM_sf"/>
</dbReference>
<dbReference type="GO" id="GO:0005524">
    <property type="term" value="F:ATP binding"/>
    <property type="evidence" value="ECO:0007669"/>
    <property type="project" value="UniProtKB-KW"/>
</dbReference>
<accession>A0ABW0GUA4</accession>
<feature type="transmembrane region" description="Helical" evidence="8">
    <location>
        <begin position="731"/>
        <end position="749"/>
    </location>
</feature>
<dbReference type="Gene3D" id="1.20.1560.10">
    <property type="entry name" value="ABC transporter type 1, transmembrane domain"/>
    <property type="match status" value="2"/>
</dbReference>
<organism evidence="11 12">
    <name type="scientific">Aquipuribacter nitratireducens</name>
    <dbReference type="NCBI Taxonomy" id="650104"/>
    <lineage>
        <taxon>Bacteria</taxon>
        <taxon>Bacillati</taxon>
        <taxon>Actinomycetota</taxon>
        <taxon>Actinomycetes</taxon>
        <taxon>Micrococcales</taxon>
        <taxon>Intrasporangiaceae</taxon>
        <taxon>Aquipuribacter</taxon>
    </lineage>
</organism>